<evidence type="ECO:0000256" key="1">
    <source>
        <dbReference type="ARBA" id="ARBA00007316"/>
    </source>
</evidence>
<dbReference type="Pfam" id="PF13614">
    <property type="entry name" value="AAA_31"/>
    <property type="match status" value="1"/>
</dbReference>
<dbReference type="PANTHER" id="PTHR32309:SF13">
    <property type="entry name" value="FERRIC ENTEROBACTIN TRANSPORT PROTEIN FEPE"/>
    <property type="match status" value="1"/>
</dbReference>
<evidence type="ECO:0000256" key="6">
    <source>
        <dbReference type="ARBA" id="ARBA00022840"/>
    </source>
</evidence>
<comment type="similarity">
    <text evidence="1">Belongs to the CpsD/CapB family.</text>
</comment>
<evidence type="ECO:0000313" key="14">
    <source>
        <dbReference type="Proteomes" id="UP000646053"/>
    </source>
</evidence>
<reference evidence="13" key="1">
    <citation type="submission" date="2019-12" db="EMBL/GenBank/DDBJ databases">
        <title>High-Quality draft genome sequences of three cyanobacteria isolated from the limestone walls of the Old Cathedral of Coimbra.</title>
        <authorList>
            <person name="Tiago I."/>
            <person name="Soares F."/>
            <person name="Portugal A."/>
        </authorList>
    </citation>
    <scope>NUCLEOTIDE SEQUENCE</scope>
    <source>
        <strain evidence="13">A</strain>
    </source>
</reference>
<evidence type="ECO:0000256" key="11">
    <source>
        <dbReference type="SAM" id="Phobius"/>
    </source>
</evidence>
<dbReference type="InterPro" id="IPR005702">
    <property type="entry name" value="Wzc-like_C"/>
</dbReference>
<dbReference type="InterPro" id="IPR050445">
    <property type="entry name" value="Bact_polysacc_biosynth/exp"/>
</dbReference>
<feature type="region of interest" description="Disordered" evidence="10">
    <location>
        <begin position="1"/>
        <end position="20"/>
    </location>
</feature>
<keyword evidence="3 13" id="KW-0808">Transferase</keyword>
<dbReference type="NCBIfam" id="TIGR01007">
    <property type="entry name" value="eps_fam"/>
    <property type="match status" value="1"/>
</dbReference>
<comment type="catalytic activity">
    <reaction evidence="8">
        <text>L-tyrosyl-[protein] + ATP = O-phospho-L-tyrosyl-[protein] + ADP + H(+)</text>
        <dbReference type="Rhea" id="RHEA:10596"/>
        <dbReference type="Rhea" id="RHEA-COMP:10136"/>
        <dbReference type="Rhea" id="RHEA-COMP:20101"/>
        <dbReference type="ChEBI" id="CHEBI:15378"/>
        <dbReference type="ChEBI" id="CHEBI:30616"/>
        <dbReference type="ChEBI" id="CHEBI:46858"/>
        <dbReference type="ChEBI" id="CHEBI:61978"/>
        <dbReference type="ChEBI" id="CHEBI:456216"/>
        <dbReference type="EC" id="2.7.10.2"/>
    </reaction>
</comment>
<dbReference type="AlphaFoldDB" id="A0A8J7Z0E5"/>
<keyword evidence="11" id="KW-0812">Transmembrane</keyword>
<evidence type="ECO:0000256" key="7">
    <source>
        <dbReference type="ARBA" id="ARBA00023137"/>
    </source>
</evidence>
<dbReference type="SUPFAM" id="SSF52540">
    <property type="entry name" value="P-loop containing nucleoside triphosphate hydrolases"/>
    <property type="match status" value="1"/>
</dbReference>
<dbReference type="Proteomes" id="UP000646053">
    <property type="component" value="Unassembled WGS sequence"/>
</dbReference>
<keyword evidence="11" id="KW-1133">Transmembrane helix</keyword>
<evidence type="ECO:0000256" key="8">
    <source>
        <dbReference type="ARBA" id="ARBA00051245"/>
    </source>
</evidence>
<evidence type="ECO:0000256" key="9">
    <source>
        <dbReference type="SAM" id="Coils"/>
    </source>
</evidence>
<evidence type="ECO:0000259" key="12">
    <source>
        <dbReference type="Pfam" id="PF13614"/>
    </source>
</evidence>
<dbReference type="InterPro" id="IPR027417">
    <property type="entry name" value="P-loop_NTPase"/>
</dbReference>
<evidence type="ECO:0000256" key="2">
    <source>
        <dbReference type="ARBA" id="ARBA00011903"/>
    </source>
</evidence>
<gene>
    <name evidence="13" type="ORF">GS601_00970</name>
</gene>
<feature type="domain" description="AAA" evidence="12">
    <location>
        <begin position="529"/>
        <end position="701"/>
    </location>
</feature>
<keyword evidence="11" id="KW-0472">Membrane</keyword>
<keyword evidence="5" id="KW-0418">Kinase</keyword>
<dbReference type="PANTHER" id="PTHR32309">
    <property type="entry name" value="TYROSINE-PROTEIN KINASE"/>
    <property type="match status" value="1"/>
</dbReference>
<keyword evidence="14" id="KW-1185">Reference proteome</keyword>
<evidence type="ECO:0000313" key="13">
    <source>
        <dbReference type="EMBL" id="NDJ15871.1"/>
    </source>
</evidence>
<dbReference type="CDD" id="cd05387">
    <property type="entry name" value="BY-kinase"/>
    <property type="match status" value="1"/>
</dbReference>
<comment type="caution">
    <text evidence="13">The sequence shown here is derived from an EMBL/GenBank/DDBJ whole genome shotgun (WGS) entry which is preliminary data.</text>
</comment>
<dbReference type="EC" id="2.7.10.2" evidence="2"/>
<evidence type="ECO:0000256" key="10">
    <source>
        <dbReference type="SAM" id="MobiDB-lite"/>
    </source>
</evidence>
<name>A0A8J7Z0E5_9CYAN</name>
<dbReference type="GO" id="GO:0005524">
    <property type="term" value="F:ATP binding"/>
    <property type="evidence" value="ECO:0007669"/>
    <property type="project" value="UniProtKB-KW"/>
</dbReference>
<dbReference type="GO" id="GO:0005886">
    <property type="term" value="C:plasma membrane"/>
    <property type="evidence" value="ECO:0007669"/>
    <property type="project" value="TreeGrafter"/>
</dbReference>
<keyword evidence="6" id="KW-0067">ATP-binding</keyword>
<evidence type="ECO:0000256" key="3">
    <source>
        <dbReference type="ARBA" id="ARBA00022679"/>
    </source>
</evidence>
<feature type="compositionally biased region" description="Polar residues" evidence="10">
    <location>
        <begin position="1"/>
        <end position="13"/>
    </location>
</feature>
<dbReference type="Gene3D" id="3.40.50.300">
    <property type="entry name" value="P-loop containing nucleotide triphosphate hydrolases"/>
    <property type="match status" value="1"/>
</dbReference>
<dbReference type="InterPro" id="IPR025669">
    <property type="entry name" value="AAA_dom"/>
</dbReference>
<feature type="coiled-coil region" evidence="9">
    <location>
        <begin position="200"/>
        <end position="264"/>
    </location>
</feature>
<dbReference type="RefSeq" id="WP_162421275.1">
    <property type="nucleotide sequence ID" value="NZ_WVIE01000001.1"/>
</dbReference>
<proteinExistence type="inferred from homology"/>
<dbReference type="EMBL" id="WVIE01000001">
    <property type="protein sequence ID" value="NDJ15871.1"/>
    <property type="molecule type" value="Genomic_DNA"/>
</dbReference>
<keyword evidence="4" id="KW-0547">Nucleotide-binding</keyword>
<keyword evidence="7" id="KW-0829">Tyrosine-protein kinase</keyword>
<organism evidence="13 14">
    <name type="scientific">Myxacorys almedinensis A</name>
    <dbReference type="NCBI Taxonomy" id="2690445"/>
    <lineage>
        <taxon>Bacteria</taxon>
        <taxon>Bacillati</taxon>
        <taxon>Cyanobacteriota</taxon>
        <taxon>Cyanophyceae</taxon>
        <taxon>Leptolyngbyales</taxon>
        <taxon>Leptolyngbyaceae</taxon>
        <taxon>Myxacorys</taxon>
        <taxon>Myxacorys almedinensis</taxon>
    </lineage>
</organism>
<feature type="transmembrane region" description="Helical" evidence="11">
    <location>
        <begin position="53"/>
        <end position="72"/>
    </location>
</feature>
<accession>A0A8J7Z0E5</accession>
<evidence type="ECO:0000256" key="4">
    <source>
        <dbReference type="ARBA" id="ARBA00022741"/>
    </source>
</evidence>
<protein>
    <recommendedName>
        <fullName evidence="2">non-specific protein-tyrosine kinase</fullName>
        <ecNumber evidence="2">2.7.10.2</ecNumber>
    </recommendedName>
</protein>
<evidence type="ECO:0000256" key="5">
    <source>
        <dbReference type="ARBA" id="ARBA00022777"/>
    </source>
</evidence>
<dbReference type="GO" id="GO:0004715">
    <property type="term" value="F:non-membrane spanning protein tyrosine kinase activity"/>
    <property type="evidence" value="ECO:0007669"/>
    <property type="project" value="UniProtKB-EC"/>
</dbReference>
<sequence length="724" mass="80380">MNNQSNSGNSTHTIVERNGKSPLVLDYATRPHVSQSEEDWQSPQVLDIARRRGLLIAGTAMTVTLLTGVITLRQTDSYEGAFQILVEPVTAESEQGLDPLSSEPKPSSNTGLDYATQIQVLGSPKTMKPIVEQIQKRYPEIGYGSLMDQLSISRPEDTKLIAVKYKDEDPDRVKFVLDQLAAGYLTYSQQERQSNLRQGITFVDDQIESTRKRVDTLQRQIQTFRQRNNLIGTEALASQVASQIQGLEQQRLEARREIAETQKQYNNLQDPSGAIAALAADPAYQKVLDKMREIDSKAATESTRFQASEPEMAVLQEQRNSLIPVLRQEARRVLGDKMASVGTDLSVLETRQQVLGNAQRYWEQEVQRLPVVSRIYSDLERELNVATDSLGRFLATRENLQVQAAQKEVPWQLIAPPATPQMPEDTKQRNLVLGAIAGLLLGVGAATIAERVDDTIRTNDELRKHVRLPILGSIPLYEALQRPHFLQRGIPQRADLRSDTFRYSGFSESFGSLYSTLRMLKADQPIRSVVISSPSAGDGKSTVATYLAQAAAAMGHRVLLVDADLRHPQISSLLDLANDRGLVDVLTSNLNPQQAIQRVFNLTAARVTNDPTAIVADDENLYVLTSGQVPPNPARLLSSQKMKRLSEYFHAMFDLVIYDAPPLLNLADSKLLASHTDGMILVTGLGKTSRFELTQVLDRLQTARTPVLGMVANRDPSSFADMTY</sequence>
<keyword evidence="9" id="KW-0175">Coiled coil</keyword>